<dbReference type="NCBIfam" id="TIGR01907">
    <property type="entry name" value="casE_Cse3"/>
    <property type="match status" value="1"/>
</dbReference>
<name>A0A1G9PD56_9CORY</name>
<dbReference type="AlphaFoldDB" id="A0A1G9PD56"/>
<dbReference type="Pfam" id="PF08798">
    <property type="entry name" value="CRISPR_assoc"/>
    <property type="match status" value="1"/>
</dbReference>
<dbReference type="EMBL" id="LT629700">
    <property type="protein sequence ID" value="SDL96483.1"/>
    <property type="molecule type" value="Genomic_DNA"/>
</dbReference>
<sequence>MSTLTRVFINPRTRGGAKLLSDPQAMHAAVRAAFPPDVDETVGRVLWRVDQHDHENVLYIVGPVKPTARHIVEQAGWDTRPGETADYGRFLDSLMKGQRRRFELVANPTYSEFTRGQRGKVKAHVSEANQLKWLYSKAEGAGFFISPLDRLPENWRVEDVPRILERSTDRFFRSKENGSRGRPVRIAKARFQGTLEVTDPDALRETLLNGIGRARGYGCGLLTLTNAVP</sequence>
<reference evidence="2" key="1">
    <citation type="submission" date="2016-10" db="EMBL/GenBank/DDBJ databases">
        <authorList>
            <person name="Varghese N."/>
            <person name="Submissions S."/>
        </authorList>
    </citation>
    <scope>NUCLEOTIDE SEQUENCE [LARGE SCALE GENOMIC DNA]</scope>
    <source>
        <strain evidence="2">DSM 20632</strain>
    </source>
</reference>
<proteinExistence type="predicted"/>
<organism evidence="1 2">
    <name type="scientific">Corynebacterium mycetoides</name>
    <dbReference type="NCBI Taxonomy" id="38302"/>
    <lineage>
        <taxon>Bacteria</taxon>
        <taxon>Bacillati</taxon>
        <taxon>Actinomycetota</taxon>
        <taxon>Actinomycetes</taxon>
        <taxon>Mycobacteriales</taxon>
        <taxon>Corynebacteriaceae</taxon>
        <taxon>Corynebacterium</taxon>
    </lineage>
</organism>
<dbReference type="SMART" id="SM01101">
    <property type="entry name" value="CRISPR_assoc"/>
    <property type="match status" value="1"/>
</dbReference>
<dbReference type="Gene3D" id="3.30.70.1200">
    <property type="entry name" value="Crispr-associated protein, domain 1"/>
    <property type="match status" value="1"/>
</dbReference>
<dbReference type="CDD" id="cd09727">
    <property type="entry name" value="Cas6_I-E"/>
    <property type="match status" value="1"/>
</dbReference>
<dbReference type="RefSeq" id="WP_092150509.1">
    <property type="nucleotide sequence ID" value="NZ_LT629700.1"/>
</dbReference>
<evidence type="ECO:0000313" key="2">
    <source>
        <dbReference type="Proteomes" id="UP000199350"/>
    </source>
</evidence>
<gene>
    <name evidence="1" type="ORF">SAMN04488535_1400</name>
</gene>
<accession>A0A1G9PD56</accession>
<protein>
    <submittedName>
        <fullName evidence="1">CRISPR system Cascade subunit CasE</fullName>
    </submittedName>
</protein>
<dbReference type="OrthoDB" id="9795689at2"/>
<dbReference type="Proteomes" id="UP000199350">
    <property type="component" value="Chromosome I"/>
</dbReference>
<dbReference type="STRING" id="38302.SAMN04488535_1400"/>
<evidence type="ECO:0000313" key="1">
    <source>
        <dbReference type="EMBL" id="SDL96483.1"/>
    </source>
</evidence>
<dbReference type="SUPFAM" id="SSF117987">
    <property type="entry name" value="CRISPR-associated protein"/>
    <property type="match status" value="2"/>
</dbReference>
<dbReference type="Gene3D" id="3.30.70.1210">
    <property type="entry name" value="Crispr-associated protein, domain 2"/>
    <property type="match status" value="1"/>
</dbReference>
<dbReference type="InterPro" id="IPR010179">
    <property type="entry name" value="CRISPR-assoc_prot_Cse3"/>
</dbReference>
<keyword evidence="2" id="KW-1185">Reference proteome</keyword>